<dbReference type="Proteomes" id="UP001303046">
    <property type="component" value="Unassembled WGS sequence"/>
</dbReference>
<accession>A0ABR1C222</accession>
<evidence type="ECO:0000313" key="2">
    <source>
        <dbReference type="EMBL" id="KAK6732594.1"/>
    </source>
</evidence>
<dbReference type="InterPro" id="IPR007110">
    <property type="entry name" value="Ig-like_dom"/>
</dbReference>
<dbReference type="EMBL" id="JAVFWL010000002">
    <property type="protein sequence ID" value="KAK6732594.1"/>
    <property type="molecule type" value="Genomic_DNA"/>
</dbReference>
<feature type="domain" description="Ig-like" evidence="1">
    <location>
        <begin position="25"/>
        <end position="94"/>
    </location>
</feature>
<sequence length="264" mass="29683">MNDEVRTTLEQKSLNFTYNSSETPIEVDCAEGSEIGAVEIQAMGKKWQKDGQDSFRTSNMIFVENNRSLRFTTLAMEDSGVYTCCAKRSENNYKCFDHSLNVIPAIDDATDLLLHNDNSTGSENRTETIWSVTLADDHLLNAQEGDTYFVKLVDGNTSDVRCLSDTHVNSILTTVNNPHEYGHVLIRNFNCSIHCGGYACNISYTHDDNVSEETEILFTVVTSSRPNIYQNVLDYNAVAELLTRTTSSKFLVDVIFIIFLCFMS</sequence>
<dbReference type="Gene3D" id="2.60.40.10">
    <property type="entry name" value="Immunoglobulins"/>
    <property type="match status" value="1"/>
</dbReference>
<keyword evidence="3" id="KW-1185">Reference proteome</keyword>
<dbReference type="SUPFAM" id="SSF48726">
    <property type="entry name" value="Immunoglobulin"/>
    <property type="match status" value="1"/>
</dbReference>
<dbReference type="InterPro" id="IPR036179">
    <property type="entry name" value="Ig-like_dom_sf"/>
</dbReference>
<comment type="caution">
    <text evidence="2">The sequence shown here is derived from an EMBL/GenBank/DDBJ whole genome shotgun (WGS) entry which is preliminary data.</text>
</comment>
<evidence type="ECO:0000313" key="3">
    <source>
        <dbReference type="Proteomes" id="UP001303046"/>
    </source>
</evidence>
<evidence type="ECO:0000259" key="1">
    <source>
        <dbReference type="PROSITE" id="PS50835"/>
    </source>
</evidence>
<reference evidence="2 3" key="1">
    <citation type="submission" date="2023-08" db="EMBL/GenBank/DDBJ databases">
        <title>A Necator americanus chromosomal reference genome.</title>
        <authorList>
            <person name="Ilik V."/>
            <person name="Petrzelkova K.J."/>
            <person name="Pardy F."/>
            <person name="Fuh T."/>
            <person name="Niatou-Singa F.S."/>
            <person name="Gouil Q."/>
            <person name="Baker L."/>
            <person name="Ritchie M.E."/>
            <person name="Jex A.R."/>
            <person name="Gazzola D."/>
            <person name="Li H."/>
            <person name="Toshio Fujiwara R."/>
            <person name="Zhan B."/>
            <person name="Aroian R.V."/>
            <person name="Pafco B."/>
            <person name="Schwarz E.M."/>
        </authorList>
    </citation>
    <scope>NUCLEOTIDE SEQUENCE [LARGE SCALE GENOMIC DNA]</scope>
    <source>
        <strain evidence="2 3">Aroian</strain>
        <tissue evidence="2">Whole animal</tissue>
    </source>
</reference>
<organism evidence="2 3">
    <name type="scientific">Necator americanus</name>
    <name type="common">Human hookworm</name>
    <dbReference type="NCBI Taxonomy" id="51031"/>
    <lineage>
        <taxon>Eukaryota</taxon>
        <taxon>Metazoa</taxon>
        <taxon>Ecdysozoa</taxon>
        <taxon>Nematoda</taxon>
        <taxon>Chromadorea</taxon>
        <taxon>Rhabditida</taxon>
        <taxon>Rhabditina</taxon>
        <taxon>Rhabditomorpha</taxon>
        <taxon>Strongyloidea</taxon>
        <taxon>Ancylostomatidae</taxon>
        <taxon>Bunostominae</taxon>
        <taxon>Necator</taxon>
    </lineage>
</organism>
<dbReference type="PROSITE" id="PS50835">
    <property type="entry name" value="IG_LIKE"/>
    <property type="match status" value="1"/>
</dbReference>
<dbReference type="InterPro" id="IPR013783">
    <property type="entry name" value="Ig-like_fold"/>
</dbReference>
<name>A0ABR1C222_NECAM</name>
<proteinExistence type="predicted"/>
<protein>
    <recommendedName>
        <fullName evidence="1">Ig-like domain-containing protein</fullName>
    </recommendedName>
</protein>
<gene>
    <name evidence="2" type="primary">Necator_chrII.g4557</name>
    <name evidence="2" type="ORF">RB195_016765</name>
</gene>